<dbReference type="OrthoDB" id="9135241at2"/>
<organism evidence="1 2">
    <name type="scientific">Paraburkholderia bryophila</name>
    <dbReference type="NCBI Taxonomy" id="420952"/>
    <lineage>
        <taxon>Bacteria</taxon>
        <taxon>Pseudomonadati</taxon>
        <taxon>Pseudomonadota</taxon>
        <taxon>Betaproteobacteria</taxon>
        <taxon>Burkholderiales</taxon>
        <taxon>Burkholderiaceae</taxon>
        <taxon>Paraburkholderia</taxon>
    </lineage>
</organism>
<evidence type="ECO:0000313" key="2">
    <source>
        <dbReference type="Proteomes" id="UP000248918"/>
    </source>
</evidence>
<reference evidence="1 2" key="1">
    <citation type="submission" date="2018-06" db="EMBL/GenBank/DDBJ databases">
        <title>Genomic Encyclopedia of Type Strains, Phase III (KMG-III): the genomes of soil and plant-associated and newly described type strains.</title>
        <authorList>
            <person name="Whitman W."/>
        </authorList>
    </citation>
    <scope>NUCLEOTIDE SEQUENCE [LARGE SCALE GENOMIC DNA]</scope>
    <source>
        <strain evidence="1 2">LMG 23644</strain>
    </source>
</reference>
<dbReference type="EMBL" id="QLTK01000008">
    <property type="protein sequence ID" value="RAS31921.1"/>
    <property type="molecule type" value="Genomic_DNA"/>
</dbReference>
<dbReference type="AlphaFoldDB" id="A0A329CE47"/>
<gene>
    <name evidence="1" type="ORF">BX591_10826</name>
</gene>
<dbReference type="Proteomes" id="UP000248918">
    <property type="component" value="Unassembled WGS sequence"/>
</dbReference>
<dbReference type="RefSeq" id="WP_111932193.1">
    <property type="nucleotide sequence ID" value="NZ_CADFFP010000009.1"/>
</dbReference>
<proteinExistence type="predicted"/>
<comment type="caution">
    <text evidence="1">The sequence shown here is derived from an EMBL/GenBank/DDBJ whole genome shotgun (WGS) entry which is preliminary data.</text>
</comment>
<sequence length="138" mass="15432">MVPANKDEALAELAQLWGDRPEAQVGHVILDLVAENLDSKFLPLSAFFEATNSVRSEDKLTVLNVIHLFSGAGFQLLKLQFEYIDEDEDDVILLDEDEAKAATERNINPVTGEPDSELRTKLFMCFAPSDVARRALRK</sequence>
<evidence type="ECO:0000313" key="1">
    <source>
        <dbReference type="EMBL" id="RAS31921.1"/>
    </source>
</evidence>
<protein>
    <submittedName>
        <fullName evidence="1">Uncharacterized protein</fullName>
    </submittedName>
</protein>
<accession>A0A329CE47</accession>
<name>A0A329CE47_9BURK</name>